<keyword evidence="2" id="KW-1185">Reference proteome</keyword>
<dbReference type="Proteomes" id="UP000557566">
    <property type="component" value="Unassembled WGS sequence"/>
</dbReference>
<protein>
    <submittedName>
        <fullName evidence="1">Uncharacterized protein</fullName>
    </submittedName>
</protein>
<evidence type="ECO:0000313" key="2">
    <source>
        <dbReference type="Proteomes" id="UP000557566"/>
    </source>
</evidence>
<accession>A0A8H4LT70</accession>
<gene>
    <name evidence="1" type="ORF">G6O67_007917</name>
</gene>
<organism evidence="1 2">
    <name type="scientific">Ophiocordyceps sinensis</name>
    <dbReference type="NCBI Taxonomy" id="72228"/>
    <lineage>
        <taxon>Eukaryota</taxon>
        <taxon>Fungi</taxon>
        <taxon>Dikarya</taxon>
        <taxon>Ascomycota</taxon>
        <taxon>Pezizomycotina</taxon>
        <taxon>Sordariomycetes</taxon>
        <taxon>Hypocreomycetidae</taxon>
        <taxon>Hypocreales</taxon>
        <taxon>Ophiocordycipitaceae</taxon>
        <taxon>Ophiocordyceps</taxon>
    </lineage>
</organism>
<proteinExistence type="predicted"/>
<sequence>MDKPKMFNTKMLNPDDMDLVDARLTDEQLIASFTPMELHWYNWYPGALEKLHAESSDDRVHRARLRQWFPKDDVYKEFLSWSRLWNGRHMRRMRYRMPVNEYIDLIQQTRFDQPDSTGTFLWSMEMGNMPFIYLGTSVIDQRASAYGIQPGAYYLWPNFDPNPYEPGLLDKSVLAINFNVPIEVSFHRNSGGRPREQASSGNEFVEWYDGNPTATAGFTFVQIGCLCTFDGDRRMLENLSHDGILNNTWDDTGFGVVVELSPDAKLGAVWVLYNFHQARPDEGCVDDACPGCAGCEDAPKSDGVSEGRQHIRMYGNDGEKLRNVARLRGELFTAAKIAGSLEELRKPRKDFGFNMKRRYECQIVRAKLFEGQIYRQFVNIRSHR</sequence>
<name>A0A8H4LT70_9HYPO</name>
<dbReference type="EMBL" id="JAAVMX010000009">
    <property type="protein sequence ID" value="KAF4504467.1"/>
    <property type="molecule type" value="Genomic_DNA"/>
</dbReference>
<evidence type="ECO:0000313" key="1">
    <source>
        <dbReference type="EMBL" id="KAF4504467.1"/>
    </source>
</evidence>
<dbReference type="OrthoDB" id="5430299at2759"/>
<reference evidence="1 2" key="1">
    <citation type="journal article" date="2020" name="Genome Biol. Evol.">
        <title>A new high-quality draft genome assembly of the Chinese cordyceps Ophiocordyceps sinensis.</title>
        <authorList>
            <person name="Shu R."/>
            <person name="Zhang J."/>
            <person name="Meng Q."/>
            <person name="Zhang H."/>
            <person name="Zhou G."/>
            <person name="Li M."/>
            <person name="Wu P."/>
            <person name="Zhao Y."/>
            <person name="Chen C."/>
            <person name="Qin Q."/>
        </authorList>
    </citation>
    <scope>NUCLEOTIDE SEQUENCE [LARGE SCALE GENOMIC DNA]</scope>
    <source>
        <strain evidence="1 2">IOZ07</strain>
    </source>
</reference>
<comment type="caution">
    <text evidence="1">The sequence shown here is derived from an EMBL/GenBank/DDBJ whole genome shotgun (WGS) entry which is preliminary data.</text>
</comment>
<dbReference type="AlphaFoldDB" id="A0A8H4LT70"/>